<accession>A0ABQ8Z3E2</accession>
<dbReference type="InterPro" id="IPR036174">
    <property type="entry name" value="Znf_Sec23_Sec24_sf"/>
</dbReference>
<proteinExistence type="predicted"/>
<dbReference type="InterPro" id="IPR006900">
    <property type="entry name" value="Sec23/24_helical_dom"/>
</dbReference>
<evidence type="ECO:0000256" key="1">
    <source>
        <dbReference type="ARBA" id="ARBA00004496"/>
    </source>
</evidence>
<dbReference type="Pfam" id="PF04815">
    <property type="entry name" value="Sec23_helical"/>
    <property type="match status" value="1"/>
</dbReference>
<dbReference type="InterPro" id="IPR032914">
    <property type="entry name" value="Vam6/VPS39/TRAP1"/>
</dbReference>
<dbReference type="SUPFAM" id="SSF81811">
    <property type="entry name" value="Helical domain of Sec23/24"/>
    <property type="match status" value="1"/>
</dbReference>
<dbReference type="InterPro" id="IPR036175">
    <property type="entry name" value="Sec23/24_helical_dom_sf"/>
</dbReference>
<dbReference type="Gene3D" id="2.60.40.1670">
    <property type="entry name" value="beta-sandwich domain of Sec23/24"/>
    <property type="match status" value="1"/>
</dbReference>
<dbReference type="Gene3D" id="3.40.50.410">
    <property type="entry name" value="von Willebrand factor, type A domain"/>
    <property type="match status" value="1"/>
</dbReference>
<dbReference type="Gene3D" id="3.40.20.10">
    <property type="entry name" value="Severin"/>
    <property type="match status" value="1"/>
</dbReference>
<dbReference type="Gene3D" id="2.30.30.380">
    <property type="entry name" value="Zn-finger domain of Sec23/24"/>
    <property type="match status" value="1"/>
</dbReference>
<dbReference type="SUPFAM" id="SSF82754">
    <property type="entry name" value="C-terminal, gelsolin-like domain of Sec23/24"/>
    <property type="match status" value="1"/>
</dbReference>
<dbReference type="Proteomes" id="UP001150062">
    <property type="component" value="Unassembled WGS sequence"/>
</dbReference>
<protein>
    <submittedName>
        <fullName evidence="7">Cnh domain containing</fullName>
    </submittedName>
</protein>
<dbReference type="InterPro" id="IPR006896">
    <property type="entry name" value="Sec23/24_trunk_dom"/>
</dbReference>
<dbReference type="InterPro" id="IPR036180">
    <property type="entry name" value="Gelsolin-like_dom_sf"/>
</dbReference>
<dbReference type="Gene3D" id="1.20.120.730">
    <property type="entry name" value="Sec23/Sec24 helical domain"/>
    <property type="match status" value="1"/>
</dbReference>
<keyword evidence="2" id="KW-0813">Transport</keyword>
<dbReference type="SUPFAM" id="SSF53300">
    <property type="entry name" value="vWA-like"/>
    <property type="match status" value="1"/>
</dbReference>
<reference evidence="7" key="1">
    <citation type="submission" date="2022-08" db="EMBL/GenBank/DDBJ databases">
        <title>Novel sulfate-reducing endosymbionts in the free-living metamonad Anaeramoeba.</title>
        <authorList>
            <person name="Jerlstrom-Hultqvist J."/>
            <person name="Cepicka I."/>
            <person name="Gallot-Lavallee L."/>
            <person name="Salas-Leiva D."/>
            <person name="Curtis B.A."/>
            <person name="Zahonova K."/>
            <person name="Pipaliya S."/>
            <person name="Dacks J."/>
            <person name="Roger A.J."/>
        </authorList>
    </citation>
    <scope>NUCLEOTIDE SEQUENCE</scope>
    <source>
        <strain evidence="7">Schooner1</strain>
    </source>
</reference>
<keyword evidence="8" id="KW-1185">Reference proteome</keyword>
<dbReference type="InterPro" id="IPR036465">
    <property type="entry name" value="vWFA_dom_sf"/>
</dbReference>
<keyword evidence="4" id="KW-0653">Protein transport</keyword>
<gene>
    <name evidence="7" type="ORF">M0813_15074</name>
</gene>
<dbReference type="Pfam" id="PF04810">
    <property type="entry name" value="zf-Sec23_Sec24"/>
    <property type="match status" value="1"/>
</dbReference>
<sequence>MISLFEVFNVSFDTLKKINTVDATGNNQLFVGTTDGRVISYSIKREVSQNSQIYQVKKTQMNKIKKAKVEQLVVHHGMLFVVIGSSLHLLDLDTLEEIQVIQKKKVQKICVDLKPTIDRVCVCQKNRLVCYKRDKEKVTKGFVEKRQIITQECPSKIVWYGSAIFTGYNKHPYSIINYPRGDAVKLEINPKYGPLITFLPRSQEFLILNSTAEDNLGIFSTIQGNPSRSTLIWGERPYKIAIFSPFVISCLPKKITIHTYYDLKLLQTFDIVDVKKIVITENFIVLLTKVTIKILEKVPIKIPVKELITKGNNLEAIALFENADPEKNEKKHKKGLKKIYLEIGYGSLGKNLLQVAFQYFEKGELDPRELISLYPGFKKVKNFQPTNPFSQQNLKIDKLIRKNMGFQDRLKQSNQFERNVERRLDAFRKLMIKYFESFRKKKIKEHLKSAIDTTLIKLFAQFDVKQIELLLSKENFADLEECEEYLFSKELYHELAQLYKGKKLLKKSLMIWEKLGKGEYEQEGIDGIEPTIELLSNHCDNDNVELIWTFSRWILEKNPERGIKIFLTKRENPIPPLVVEEFLSSFPDKLRFQYIEFLVSVEKTEQATYHTRLAKYYISQLKSVLPIVNENDLIFKNKNNYVNYDDQNDDDDEKKKKKKKRLSLGKESGIIGKLRKQLYQLLNDSDRYDAQSLLEKIETLSLYEERVVILDHLHKYKEALEILLYQIGRNDYIFKYCDDPDINIKQTKLLTLLSIILNPPNNIEKPNVDRAIQIINKYSQFLNPLKVIGLFPKDTPLSLLSEFLNISIRQTTQRSKTSQLFKNLRKMENLKLQYEVTSLNDQNSIIKKNTLCDKCHNRIGSLVFARFPNESNIDPIPREYITTSTLVFPNNLSSYYELGLPLNCVICPFAEKSQNTNLKSVPIIKKKKKGIVRCDHCGGYMNAYSRFSDHGQTYLCPLCIRRNSTPSHFYCRLNNEGKREDHLNKSELHEPIYEFEANKQYKERPSPPPCYLFLIDVTRAAIENGWISAFCQQLHSWILKIKREKNSKCKKSLRVCFILVDQAVHLVKIRKNAKKAHLVTLSDLNDLFCPTPNNLIVDLLSNTKLIINFLKSLPDMFKLETNSERHSATIAGLKIAQLLLSKTGGKIILMQTTLPDLGNVSMKKNNDQKEKKQKQKQKKKKKTKVSLSNEIEQNLDQKESDSFFDLFSYECNQLHISINLFLFPNDHLGIASLGTLSKKTSGKIFLYEDYKNSKKYSGQAFKKNLLFVLNSFSTWEAVARIRVTKGITIKKYYGNFHRNENQLLSFPTIYSDDTITCEFIFQPNLILPNYLFLQIGIVYSTINQKRRVRVLTKAIPTTDIIENIFTYIDVEVLMNYYLKRGIEVATQRPLIVARQEFLKSSQELLFNYFQTNKGRKKLKKCLSTSDEIINPFSKSLALFPMFIVSFLKNFLFLKESNVSIDVRFLLYHKYFPKPIQETTLLFCPSLYQIHQPKFDSSPELLDLSITSLVTTGMYLLVNGLGITLYVFSRVNEQLIKDLFGIEKNIFLKINSKKNELFIPKLKTKYNVSVRKFIQLLQQNSSTAMTIKIIRDVDEENVKNRYFFNWLILDITKQVTSLKNYQINLLEKMYDKIFLN</sequence>
<evidence type="ECO:0000256" key="3">
    <source>
        <dbReference type="ARBA" id="ARBA00022490"/>
    </source>
</evidence>
<dbReference type="SUPFAM" id="SSF81995">
    <property type="entry name" value="beta-sandwich domain of Sec23/24"/>
    <property type="match status" value="1"/>
</dbReference>
<dbReference type="InterPro" id="IPR029006">
    <property type="entry name" value="ADF-H/Gelsolin-like_dom_sf"/>
</dbReference>
<dbReference type="InterPro" id="IPR001180">
    <property type="entry name" value="CNH_dom"/>
</dbReference>
<dbReference type="InterPro" id="IPR036322">
    <property type="entry name" value="WD40_repeat_dom_sf"/>
</dbReference>
<evidence type="ECO:0000259" key="6">
    <source>
        <dbReference type="PROSITE" id="PS50219"/>
    </source>
</evidence>
<feature type="compositionally biased region" description="Basic residues" evidence="5">
    <location>
        <begin position="1171"/>
        <end position="1184"/>
    </location>
</feature>
<comment type="subcellular location">
    <subcellularLocation>
        <location evidence="1">Cytoplasm</location>
    </subcellularLocation>
</comment>
<organism evidence="7 8">
    <name type="scientific">Anaeramoeba flamelloides</name>
    <dbReference type="NCBI Taxonomy" id="1746091"/>
    <lineage>
        <taxon>Eukaryota</taxon>
        <taxon>Metamonada</taxon>
        <taxon>Anaeramoebidae</taxon>
        <taxon>Anaeramoeba</taxon>
    </lineage>
</organism>
<dbReference type="PANTHER" id="PTHR12894">
    <property type="entry name" value="CNH DOMAIN CONTAINING"/>
    <property type="match status" value="1"/>
</dbReference>
<dbReference type="SUPFAM" id="SSF82919">
    <property type="entry name" value="Zn-finger domain of Sec23/24"/>
    <property type="match status" value="1"/>
</dbReference>
<comment type="caution">
    <text evidence="7">The sequence shown here is derived from an EMBL/GenBank/DDBJ whole genome shotgun (WGS) entry which is preliminary data.</text>
</comment>
<dbReference type="Pfam" id="PF04811">
    <property type="entry name" value="Sec23_trunk"/>
    <property type="match status" value="1"/>
</dbReference>
<evidence type="ECO:0000256" key="5">
    <source>
        <dbReference type="SAM" id="MobiDB-lite"/>
    </source>
</evidence>
<dbReference type="InterPro" id="IPR012990">
    <property type="entry name" value="Beta-sandwich_Sec23_24"/>
</dbReference>
<dbReference type="Pfam" id="PF08033">
    <property type="entry name" value="Sec23_BS"/>
    <property type="match status" value="1"/>
</dbReference>
<dbReference type="PANTHER" id="PTHR12894:SF27">
    <property type="entry name" value="TRANSFORMING GROWTH FACTOR-BETA RECEPTOR-ASSOCIATED PROTEIN 1"/>
    <property type="match status" value="1"/>
</dbReference>
<name>A0ABQ8Z3E2_9EUKA</name>
<feature type="region of interest" description="Disordered" evidence="5">
    <location>
        <begin position="1159"/>
        <end position="1188"/>
    </location>
</feature>
<dbReference type="InterPro" id="IPR019452">
    <property type="entry name" value="VPS39/TGF_beta_rcpt-assoc_1"/>
</dbReference>
<feature type="domain" description="CNH" evidence="6">
    <location>
        <begin position="15"/>
        <end position="284"/>
    </location>
</feature>
<evidence type="ECO:0000256" key="4">
    <source>
        <dbReference type="ARBA" id="ARBA00022927"/>
    </source>
</evidence>
<evidence type="ECO:0000313" key="7">
    <source>
        <dbReference type="EMBL" id="KAJ6251417.1"/>
    </source>
</evidence>
<evidence type="ECO:0000313" key="8">
    <source>
        <dbReference type="Proteomes" id="UP001150062"/>
    </source>
</evidence>
<dbReference type="InterPro" id="IPR006895">
    <property type="entry name" value="Znf_Sec23_Sec24"/>
</dbReference>
<dbReference type="PROSITE" id="PS50219">
    <property type="entry name" value="CNH"/>
    <property type="match status" value="1"/>
</dbReference>
<dbReference type="SUPFAM" id="SSF50978">
    <property type="entry name" value="WD40 repeat-like"/>
    <property type="match status" value="1"/>
</dbReference>
<dbReference type="EMBL" id="JAOAOG010000060">
    <property type="protein sequence ID" value="KAJ6251417.1"/>
    <property type="molecule type" value="Genomic_DNA"/>
</dbReference>
<dbReference type="Pfam" id="PF10366">
    <property type="entry name" value="Vps39_1"/>
    <property type="match status" value="1"/>
</dbReference>
<keyword evidence="3" id="KW-0963">Cytoplasm</keyword>
<evidence type="ECO:0000256" key="2">
    <source>
        <dbReference type="ARBA" id="ARBA00022448"/>
    </source>
</evidence>